<feature type="transmembrane region" description="Helical" evidence="1">
    <location>
        <begin position="225"/>
        <end position="244"/>
    </location>
</feature>
<dbReference type="Proteomes" id="UP000095283">
    <property type="component" value="Unplaced"/>
</dbReference>
<evidence type="ECO:0000256" key="1">
    <source>
        <dbReference type="SAM" id="Phobius"/>
    </source>
</evidence>
<accession>A0A1I7X6K6</accession>
<sequence>MWSSDEERNAQVDKKMDIADARIGLYGILLARVHDSWARGAVSGSTAHVIIALLEHGIDEGNIFVEDIEEHLKIIEPNIFSRVLFRMSETIFKWICHRTFINEFAEMGDYKLFPKEASRRTKHIIPRSLEKWWIFHTFCICTYSVALAYYILDGGGDVNRAVVYIICAVIWLMNVMETLYIFHKEKSTWKQKTVVESMNVCEMNDRRKPSIIHRVFWKEFWPTKYYIWITLISIFCCQLVEGLIRLELKENVAEIEVVPVIKTRQAIRMMSFQLSNTLGGLKTEGFMPEDAKDRWEEVVDDLRARAENILWVPQLTYSYIFLNFVVTEWVVGQVNRHHERYAGQGEFIGERNILKLKWTGSKLPLMWPKRRYETTTYCEMVWIDEMTIEKLIEIEPNIYTIVNNEVQAERIMTELRYLNRSSDITSGTFWSGFQKYGKTLGKPEQLIVPDGKIAIVGCWTQINLIAPRSSMNKDLYIRGPSTLWVEPADDRAAGFVYFEKLSNEDTLTTVETSNVSLIHDEDNKVFYLLDITKVVHLILAQDELLILT</sequence>
<reference evidence="3" key="1">
    <citation type="submission" date="2016-11" db="UniProtKB">
        <authorList>
            <consortium name="WormBaseParasite"/>
        </authorList>
    </citation>
    <scope>IDENTIFICATION</scope>
</reference>
<feature type="transmembrane region" description="Helical" evidence="1">
    <location>
        <begin position="132"/>
        <end position="151"/>
    </location>
</feature>
<evidence type="ECO:0000313" key="2">
    <source>
        <dbReference type="Proteomes" id="UP000095283"/>
    </source>
</evidence>
<dbReference type="WBParaSite" id="Hba_13031">
    <property type="protein sequence ID" value="Hba_13031"/>
    <property type="gene ID" value="Hba_13031"/>
</dbReference>
<feature type="transmembrane region" description="Helical" evidence="1">
    <location>
        <begin position="163"/>
        <end position="182"/>
    </location>
</feature>
<keyword evidence="1" id="KW-1133">Transmembrane helix</keyword>
<keyword evidence="1" id="KW-0472">Membrane</keyword>
<protein>
    <submittedName>
        <fullName evidence="3">DUF4220 domain-containing protein</fullName>
    </submittedName>
</protein>
<organism evidence="2 3">
    <name type="scientific">Heterorhabditis bacteriophora</name>
    <name type="common">Entomopathogenic nematode worm</name>
    <dbReference type="NCBI Taxonomy" id="37862"/>
    <lineage>
        <taxon>Eukaryota</taxon>
        <taxon>Metazoa</taxon>
        <taxon>Ecdysozoa</taxon>
        <taxon>Nematoda</taxon>
        <taxon>Chromadorea</taxon>
        <taxon>Rhabditida</taxon>
        <taxon>Rhabditina</taxon>
        <taxon>Rhabditomorpha</taxon>
        <taxon>Strongyloidea</taxon>
        <taxon>Heterorhabditidae</taxon>
        <taxon>Heterorhabditis</taxon>
    </lineage>
</organism>
<keyword evidence="2" id="KW-1185">Reference proteome</keyword>
<keyword evidence="1" id="KW-0812">Transmembrane</keyword>
<dbReference type="AlphaFoldDB" id="A0A1I7X6K6"/>
<evidence type="ECO:0000313" key="3">
    <source>
        <dbReference type="WBParaSite" id="Hba_13031"/>
    </source>
</evidence>
<name>A0A1I7X6K6_HETBA</name>
<proteinExistence type="predicted"/>